<sequence length="178" mass="20047">RISQKVIKDRLPPIAYNQENSRRLFVHVLNSTYFHLVTGLEAPPSPISVRTYNELKLPWYTLFDEELPDIHHSSEFSDVKSTECGYCTYEMATTQILPCAHNFCDDCAAKIAACPVCRTRITQRERFAAPMRMPGQEEEDSIEATSLQDRIVALKRCAEKGCVASFKLAEDAISGITG</sequence>
<dbReference type="SUPFAM" id="SSF57850">
    <property type="entry name" value="RING/U-box"/>
    <property type="match status" value="1"/>
</dbReference>
<evidence type="ECO:0000259" key="5">
    <source>
        <dbReference type="PROSITE" id="PS50089"/>
    </source>
</evidence>
<dbReference type="PROSITE" id="PS50089">
    <property type="entry name" value="ZF_RING_2"/>
    <property type="match status" value="1"/>
</dbReference>
<gene>
    <name evidence="6" type="ORF">GGX14DRAFT_318763</name>
</gene>
<dbReference type="PROSITE" id="PS00518">
    <property type="entry name" value="ZF_RING_1"/>
    <property type="match status" value="1"/>
</dbReference>
<evidence type="ECO:0000256" key="2">
    <source>
        <dbReference type="ARBA" id="ARBA00022771"/>
    </source>
</evidence>
<dbReference type="Proteomes" id="UP001219525">
    <property type="component" value="Unassembled WGS sequence"/>
</dbReference>
<keyword evidence="3" id="KW-0862">Zinc</keyword>
<comment type="caution">
    <text evidence="6">The sequence shown here is derived from an EMBL/GenBank/DDBJ whole genome shotgun (WGS) entry which is preliminary data.</text>
</comment>
<dbReference type="InterPro" id="IPR013083">
    <property type="entry name" value="Znf_RING/FYVE/PHD"/>
</dbReference>
<protein>
    <recommendedName>
        <fullName evidence="5">RING-type domain-containing protein</fullName>
    </recommendedName>
</protein>
<feature type="domain" description="RING-type" evidence="5">
    <location>
        <begin position="84"/>
        <end position="118"/>
    </location>
</feature>
<dbReference type="EMBL" id="JARJCW010000010">
    <property type="protein sequence ID" value="KAJ7220052.1"/>
    <property type="molecule type" value="Genomic_DNA"/>
</dbReference>
<accession>A0AAD6VQJ6</accession>
<evidence type="ECO:0000313" key="7">
    <source>
        <dbReference type="Proteomes" id="UP001219525"/>
    </source>
</evidence>
<keyword evidence="1" id="KW-0479">Metal-binding</keyword>
<name>A0AAD6VQJ6_9AGAR</name>
<feature type="non-terminal residue" evidence="6">
    <location>
        <position position="1"/>
    </location>
</feature>
<keyword evidence="7" id="KW-1185">Reference proteome</keyword>
<evidence type="ECO:0000256" key="1">
    <source>
        <dbReference type="ARBA" id="ARBA00022723"/>
    </source>
</evidence>
<proteinExistence type="predicted"/>
<dbReference type="InterPro" id="IPR017907">
    <property type="entry name" value="Znf_RING_CS"/>
</dbReference>
<dbReference type="SMART" id="SM00184">
    <property type="entry name" value="RING"/>
    <property type="match status" value="1"/>
</dbReference>
<evidence type="ECO:0000256" key="4">
    <source>
        <dbReference type="PROSITE-ProRule" id="PRU00175"/>
    </source>
</evidence>
<dbReference type="Pfam" id="PF13920">
    <property type="entry name" value="zf-C3HC4_3"/>
    <property type="match status" value="1"/>
</dbReference>
<feature type="non-terminal residue" evidence="6">
    <location>
        <position position="178"/>
    </location>
</feature>
<evidence type="ECO:0000256" key="3">
    <source>
        <dbReference type="ARBA" id="ARBA00022833"/>
    </source>
</evidence>
<dbReference type="AlphaFoldDB" id="A0AAD6VQJ6"/>
<evidence type="ECO:0000313" key="6">
    <source>
        <dbReference type="EMBL" id="KAJ7220052.1"/>
    </source>
</evidence>
<dbReference type="Gene3D" id="3.30.40.10">
    <property type="entry name" value="Zinc/RING finger domain, C3HC4 (zinc finger)"/>
    <property type="match status" value="1"/>
</dbReference>
<organism evidence="6 7">
    <name type="scientific">Mycena pura</name>
    <dbReference type="NCBI Taxonomy" id="153505"/>
    <lineage>
        <taxon>Eukaryota</taxon>
        <taxon>Fungi</taxon>
        <taxon>Dikarya</taxon>
        <taxon>Basidiomycota</taxon>
        <taxon>Agaricomycotina</taxon>
        <taxon>Agaricomycetes</taxon>
        <taxon>Agaricomycetidae</taxon>
        <taxon>Agaricales</taxon>
        <taxon>Marasmiineae</taxon>
        <taxon>Mycenaceae</taxon>
        <taxon>Mycena</taxon>
    </lineage>
</organism>
<dbReference type="InterPro" id="IPR001841">
    <property type="entry name" value="Znf_RING"/>
</dbReference>
<dbReference type="GO" id="GO:0008270">
    <property type="term" value="F:zinc ion binding"/>
    <property type="evidence" value="ECO:0007669"/>
    <property type="project" value="UniProtKB-KW"/>
</dbReference>
<keyword evidence="2 4" id="KW-0863">Zinc-finger</keyword>
<reference evidence="6" key="1">
    <citation type="submission" date="2023-03" db="EMBL/GenBank/DDBJ databases">
        <title>Massive genome expansion in bonnet fungi (Mycena s.s.) driven by repeated elements and novel gene families across ecological guilds.</title>
        <authorList>
            <consortium name="Lawrence Berkeley National Laboratory"/>
            <person name="Harder C.B."/>
            <person name="Miyauchi S."/>
            <person name="Viragh M."/>
            <person name="Kuo A."/>
            <person name="Thoen E."/>
            <person name="Andreopoulos B."/>
            <person name="Lu D."/>
            <person name="Skrede I."/>
            <person name="Drula E."/>
            <person name="Henrissat B."/>
            <person name="Morin E."/>
            <person name="Kohler A."/>
            <person name="Barry K."/>
            <person name="LaButti K."/>
            <person name="Morin E."/>
            <person name="Salamov A."/>
            <person name="Lipzen A."/>
            <person name="Mereny Z."/>
            <person name="Hegedus B."/>
            <person name="Baldrian P."/>
            <person name="Stursova M."/>
            <person name="Weitz H."/>
            <person name="Taylor A."/>
            <person name="Grigoriev I.V."/>
            <person name="Nagy L.G."/>
            <person name="Martin F."/>
            <person name="Kauserud H."/>
        </authorList>
    </citation>
    <scope>NUCLEOTIDE SEQUENCE</scope>
    <source>
        <strain evidence="6">9144</strain>
    </source>
</reference>